<protein>
    <recommendedName>
        <fullName evidence="3">HEPN domain-containing protein</fullName>
    </recommendedName>
</protein>
<organism evidence="1 2">
    <name type="scientific">Rhodopseudomonas rhenobacensis</name>
    <dbReference type="NCBI Taxonomy" id="87461"/>
    <lineage>
        <taxon>Bacteria</taxon>
        <taxon>Pseudomonadati</taxon>
        <taxon>Pseudomonadota</taxon>
        <taxon>Alphaproteobacteria</taxon>
        <taxon>Hyphomicrobiales</taxon>
        <taxon>Nitrobacteraceae</taxon>
        <taxon>Rhodopseudomonas</taxon>
    </lineage>
</organism>
<name>A0A7W7Z1K9_9BRAD</name>
<proteinExistence type="predicted"/>
<evidence type="ECO:0000313" key="1">
    <source>
        <dbReference type="EMBL" id="MBB5046002.1"/>
    </source>
</evidence>
<dbReference type="EMBL" id="JACHIH010000003">
    <property type="protein sequence ID" value="MBB5046002.1"/>
    <property type="molecule type" value="Genomic_DNA"/>
</dbReference>
<comment type="caution">
    <text evidence="1">The sequence shown here is derived from an EMBL/GenBank/DDBJ whole genome shotgun (WGS) entry which is preliminary data.</text>
</comment>
<dbReference type="Proteomes" id="UP000542353">
    <property type="component" value="Unassembled WGS sequence"/>
</dbReference>
<sequence length="109" mass="12464">MNAGFAVECCLKAAIMKKERLNRWPDRETAPDLWTHDLRVLFKRLGIDPLSFDPRSPVAPALKMVLDWRREHGYAVGKVPNKLARDICEAAFESNGVIEWLAGLYRLNI</sequence>
<keyword evidence="2" id="KW-1185">Reference proteome</keyword>
<accession>A0A7W7Z1K9</accession>
<dbReference type="RefSeq" id="WP_184254421.1">
    <property type="nucleotide sequence ID" value="NZ_JACHIH010000003.1"/>
</dbReference>
<evidence type="ECO:0008006" key="3">
    <source>
        <dbReference type="Google" id="ProtNLM"/>
    </source>
</evidence>
<gene>
    <name evidence="1" type="ORF">HNR60_000744</name>
</gene>
<evidence type="ECO:0000313" key="2">
    <source>
        <dbReference type="Proteomes" id="UP000542353"/>
    </source>
</evidence>
<dbReference type="AlphaFoldDB" id="A0A7W7Z1K9"/>
<reference evidence="1 2" key="1">
    <citation type="submission" date="2020-08" db="EMBL/GenBank/DDBJ databases">
        <title>Genomic Encyclopedia of Type Strains, Phase IV (KMG-IV): sequencing the most valuable type-strain genomes for metagenomic binning, comparative biology and taxonomic classification.</title>
        <authorList>
            <person name="Goeker M."/>
        </authorList>
    </citation>
    <scope>NUCLEOTIDE SEQUENCE [LARGE SCALE GENOMIC DNA]</scope>
    <source>
        <strain evidence="1 2">DSM 12706</strain>
    </source>
</reference>